<dbReference type="AlphaFoldDB" id="A0A1I5FW39"/>
<dbReference type="EMBL" id="FOVW01000005">
    <property type="protein sequence ID" value="SFO27962.1"/>
    <property type="molecule type" value="Genomic_DNA"/>
</dbReference>
<organism evidence="1 2">
    <name type="scientific">Algoriphagus ornithinivorans</name>
    <dbReference type="NCBI Taxonomy" id="226506"/>
    <lineage>
        <taxon>Bacteria</taxon>
        <taxon>Pseudomonadati</taxon>
        <taxon>Bacteroidota</taxon>
        <taxon>Cytophagia</taxon>
        <taxon>Cytophagales</taxon>
        <taxon>Cyclobacteriaceae</taxon>
        <taxon>Algoriphagus</taxon>
    </lineage>
</organism>
<dbReference type="STRING" id="226506.SAMN04488519_10579"/>
<proteinExistence type="predicted"/>
<keyword evidence="2" id="KW-1185">Reference proteome</keyword>
<reference evidence="2" key="1">
    <citation type="submission" date="2016-10" db="EMBL/GenBank/DDBJ databases">
        <authorList>
            <person name="Varghese N."/>
            <person name="Submissions S."/>
        </authorList>
    </citation>
    <scope>NUCLEOTIDE SEQUENCE [LARGE SCALE GENOMIC DNA]</scope>
    <source>
        <strain evidence="2">DSM 15282</strain>
    </source>
</reference>
<evidence type="ECO:0000313" key="2">
    <source>
        <dbReference type="Proteomes" id="UP000199564"/>
    </source>
</evidence>
<gene>
    <name evidence="1" type="ORF">SAMN04488519_10579</name>
</gene>
<dbReference type="Proteomes" id="UP000199564">
    <property type="component" value="Unassembled WGS sequence"/>
</dbReference>
<sequence>MQELLIYALIFLALIGHCLLAGKMYRTVHSDKSLTITEKNDWKLKSLIFPAYFWFEYKKLKKAQD</sequence>
<accession>A0A1I5FW39</accession>
<evidence type="ECO:0000313" key="1">
    <source>
        <dbReference type="EMBL" id="SFO27962.1"/>
    </source>
</evidence>
<protein>
    <submittedName>
        <fullName evidence="1">Uncharacterized protein</fullName>
    </submittedName>
</protein>
<name>A0A1I5FW39_9BACT</name>